<protein>
    <submittedName>
        <fullName evidence="1">Uncharacterized protein</fullName>
    </submittedName>
</protein>
<proteinExistence type="predicted"/>
<keyword evidence="2" id="KW-1185">Reference proteome</keyword>
<dbReference type="EMBL" id="FUHU01000043">
    <property type="protein sequence ID" value="SJM65832.1"/>
    <property type="molecule type" value="Genomic_DNA"/>
</dbReference>
<organism evidence="1 2">
    <name type="scientific">Agrococcus casei LMG 22410</name>
    <dbReference type="NCBI Taxonomy" id="1255656"/>
    <lineage>
        <taxon>Bacteria</taxon>
        <taxon>Bacillati</taxon>
        <taxon>Actinomycetota</taxon>
        <taxon>Actinomycetes</taxon>
        <taxon>Micrococcales</taxon>
        <taxon>Microbacteriaceae</taxon>
        <taxon>Agrococcus</taxon>
    </lineage>
</organism>
<evidence type="ECO:0000313" key="2">
    <source>
        <dbReference type="Proteomes" id="UP000195787"/>
    </source>
</evidence>
<accession>A0A1R4GCZ8</accession>
<dbReference type="Proteomes" id="UP000195787">
    <property type="component" value="Unassembled WGS sequence"/>
</dbReference>
<name>A0A1R4GCZ8_9MICO</name>
<reference evidence="1 2" key="1">
    <citation type="submission" date="2017-02" db="EMBL/GenBank/DDBJ databases">
        <authorList>
            <person name="Peterson S.W."/>
        </authorList>
    </citation>
    <scope>NUCLEOTIDE SEQUENCE [LARGE SCALE GENOMIC DNA]</scope>
    <source>
        <strain evidence="1 2">LMG 22410</strain>
    </source>
</reference>
<gene>
    <name evidence="1" type="ORF">CZ674_10815</name>
</gene>
<evidence type="ECO:0000313" key="1">
    <source>
        <dbReference type="EMBL" id="SJM65832.1"/>
    </source>
</evidence>
<sequence length="321" mass="35517">MENAQLDWTADGLIFADTQYDYFLADSLTRIPSPKTNFQEGLFGMRSSDGQPTIVGVYNQGQGEDQFEYVNETVVSTADSADHSEIEGAYFLVGRCDDRVAGVGQTSGEYLQGEYRSDDWFERTHMLAWLTGTDDGQEDVVSVKVGPVSGIAADDAPCVDNTLFYLAEFTDAGGGPDLALHAWNLDSGERQELPIRDESGLALNDQEALPYSQYGSSSIRNGNLEWMDGVGRVWQTSLESGVTTMLFQVEMEPLTRWTLVEFSESNLLVVRNDNDGEKLELITVDRNTGKELESIEIDDWVFDQMASNIVHLYSIAVPPGV</sequence>
<dbReference type="AlphaFoldDB" id="A0A1R4GCZ8"/>